<proteinExistence type="inferred from homology"/>
<evidence type="ECO:0000256" key="6">
    <source>
        <dbReference type="ARBA" id="ARBA00023054"/>
    </source>
</evidence>
<dbReference type="OrthoDB" id="27917at2759"/>
<dbReference type="SMART" id="SM00365">
    <property type="entry name" value="LRR_SD22"/>
    <property type="match status" value="5"/>
</dbReference>
<evidence type="ECO:0000256" key="5">
    <source>
        <dbReference type="ARBA" id="ARBA00022846"/>
    </source>
</evidence>
<dbReference type="SUPFAM" id="SSF52075">
    <property type="entry name" value="Outer arm dynein light chain 1"/>
    <property type="match status" value="1"/>
</dbReference>
<keyword evidence="2" id="KW-0963">Cytoplasm</keyword>
<dbReference type="GO" id="GO:0005929">
    <property type="term" value="C:cilium"/>
    <property type="evidence" value="ECO:0007669"/>
    <property type="project" value="TreeGrafter"/>
</dbReference>
<dbReference type="PANTHER" id="PTHR45973:SF12">
    <property type="entry name" value="DYNEIN REGULATORY COMPLEX SUBUNIT 3"/>
    <property type="match status" value="1"/>
</dbReference>
<keyword evidence="8" id="KW-0206">Cytoskeleton</keyword>
<evidence type="ECO:0000256" key="1">
    <source>
        <dbReference type="ARBA" id="ARBA00004611"/>
    </source>
</evidence>
<dbReference type="EMBL" id="VCAZ01000066">
    <property type="protein sequence ID" value="TSO37074.1"/>
    <property type="molecule type" value="Genomic_DNA"/>
</dbReference>
<dbReference type="Pfam" id="PF14580">
    <property type="entry name" value="LRR_9"/>
    <property type="match status" value="1"/>
</dbReference>
<evidence type="ECO:0000256" key="4">
    <source>
        <dbReference type="ARBA" id="ARBA00022737"/>
    </source>
</evidence>
<gene>
    <name evidence="12" type="ORF">Baya_10041</name>
</gene>
<dbReference type="InterPro" id="IPR001611">
    <property type="entry name" value="Leu-rich_rpt"/>
</dbReference>
<dbReference type="InterPro" id="IPR050576">
    <property type="entry name" value="Cilia_flagella_integrity"/>
</dbReference>
<evidence type="ECO:0000256" key="11">
    <source>
        <dbReference type="ARBA" id="ARBA00040950"/>
    </source>
</evidence>
<dbReference type="PANTHER" id="PTHR45973">
    <property type="entry name" value="PROTEIN PHOSPHATASE 1 REGULATORY SUBUNIT SDS22-RELATED"/>
    <property type="match status" value="1"/>
</dbReference>
<keyword evidence="3" id="KW-0433">Leucine-rich repeat</keyword>
<accession>A0A556UEN6</accession>
<evidence type="ECO:0000256" key="3">
    <source>
        <dbReference type="ARBA" id="ARBA00022614"/>
    </source>
</evidence>
<dbReference type="InterPro" id="IPR032675">
    <property type="entry name" value="LRR_dom_sf"/>
</dbReference>
<reference evidence="12 13" key="1">
    <citation type="journal article" date="2019" name="Genome Biol. Evol.">
        <title>Whole-Genome Sequencing of the Giant Devil Catfish, Bagarius yarrelli.</title>
        <authorList>
            <person name="Jiang W."/>
            <person name="Lv Y."/>
            <person name="Cheng L."/>
            <person name="Yang K."/>
            <person name="Chao B."/>
            <person name="Wang X."/>
            <person name="Li Y."/>
            <person name="Pan X."/>
            <person name="You X."/>
            <person name="Zhang Y."/>
            <person name="Yang J."/>
            <person name="Li J."/>
            <person name="Zhang X."/>
            <person name="Liu S."/>
            <person name="Sun C."/>
            <person name="Yang J."/>
            <person name="Shi Q."/>
        </authorList>
    </citation>
    <scope>NUCLEOTIDE SEQUENCE [LARGE SCALE GENOMIC DNA]</scope>
    <source>
        <strain evidence="12">JWS20170419001</strain>
        <tissue evidence="12">Muscle</tissue>
    </source>
</reference>
<comment type="subcellular location">
    <subcellularLocation>
        <location evidence="1">Cytoplasm</location>
        <location evidence="1">Cytoskeleton</location>
        <location evidence="1">Flagellum axoneme</location>
    </subcellularLocation>
</comment>
<keyword evidence="6" id="KW-0175">Coiled coil</keyword>
<evidence type="ECO:0000256" key="10">
    <source>
        <dbReference type="ARBA" id="ARBA00038378"/>
    </source>
</evidence>
<evidence type="ECO:0000313" key="12">
    <source>
        <dbReference type="EMBL" id="TSO37074.1"/>
    </source>
</evidence>
<evidence type="ECO:0000256" key="8">
    <source>
        <dbReference type="ARBA" id="ARBA00023212"/>
    </source>
</evidence>
<organism evidence="12 13">
    <name type="scientific">Bagarius yarrelli</name>
    <name type="common">Goonch</name>
    <name type="synonym">Bagrus yarrelli</name>
    <dbReference type="NCBI Taxonomy" id="175774"/>
    <lineage>
        <taxon>Eukaryota</taxon>
        <taxon>Metazoa</taxon>
        <taxon>Chordata</taxon>
        <taxon>Craniata</taxon>
        <taxon>Vertebrata</taxon>
        <taxon>Euteleostomi</taxon>
        <taxon>Actinopterygii</taxon>
        <taxon>Neopterygii</taxon>
        <taxon>Teleostei</taxon>
        <taxon>Ostariophysi</taxon>
        <taxon>Siluriformes</taxon>
        <taxon>Sisoridae</taxon>
        <taxon>Sisorinae</taxon>
        <taxon>Bagarius</taxon>
    </lineage>
</organism>
<dbReference type="Proteomes" id="UP000319801">
    <property type="component" value="Unassembled WGS sequence"/>
</dbReference>
<comment type="caution">
    <text evidence="12">The sequence shown here is derived from an EMBL/GenBank/DDBJ whole genome shotgun (WGS) entry which is preliminary data.</text>
</comment>
<keyword evidence="13" id="KW-1185">Reference proteome</keyword>
<keyword evidence="4" id="KW-0677">Repeat</keyword>
<keyword evidence="9" id="KW-0966">Cell projection</keyword>
<keyword evidence="5" id="KW-0282">Flagellum</keyword>
<comment type="similarity">
    <text evidence="10">Belongs to the DRC3 family.</text>
</comment>
<dbReference type="AlphaFoldDB" id="A0A556UEN6"/>
<dbReference type="PROSITE" id="PS51450">
    <property type="entry name" value="LRR"/>
    <property type="match status" value="4"/>
</dbReference>
<evidence type="ECO:0000256" key="9">
    <source>
        <dbReference type="ARBA" id="ARBA00023273"/>
    </source>
</evidence>
<name>A0A556UEN6_BAGYA</name>
<evidence type="ECO:0000256" key="2">
    <source>
        <dbReference type="ARBA" id="ARBA00022490"/>
    </source>
</evidence>
<evidence type="ECO:0000256" key="7">
    <source>
        <dbReference type="ARBA" id="ARBA00023069"/>
    </source>
</evidence>
<keyword evidence="7" id="KW-0969">Cilium</keyword>
<dbReference type="Gene3D" id="3.80.10.10">
    <property type="entry name" value="Ribonuclease Inhibitor"/>
    <property type="match status" value="1"/>
</dbReference>
<protein>
    <recommendedName>
        <fullName evidence="11">Dynein regulatory complex subunit 3</fullName>
    </recommendedName>
</protein>
<evidence type="ECO:0000313" key="13">
    <source>
        <dbReference type="Proteomes" id="UP000319801"/>
    </source>
</evidence>
<sequence length="471" mass="54914">MNKLYDTKKSNVIDEKMLEKAIKEQGPQEEAGFIASEEGVKFDQVTQLRLDYRNIPKIDNLWQFMSLTKLQLDNNSIKKIEGLDKLTNLVWLDLSFNNIEVIEGLDTLVKLEDLSLFNNQISLIENLDVLQNLQIISLGNNLISELDSIIYLRKLKNLRTLDLAGNPICKNQDYTLFVAAYLPDLVYIDYRLLDEQTRENAQDQYQNEIEKIKLNELQDQKALETQKAIEQTLQLHKDAFVEYLNGPQLFDSMFVDDNEASMTQLEEFCMQIFEEGLKQHTQRQNEVDCFFTCLQNAMDDNQHAGAKILAEFERSRRQAMAEIQQAGDHNLLKVKDKKQMCDSLLTLELQLVRNLENLHHEKVLDIAVETLEKSAKNELQVDLPDDVKMLFADKDTLINAVSESHDKHLLKIDNREDELLTRLNGWKSALMKSIQDDEIKRNRKRISDIHKYLDYAWDQEQEEQSRTETEI</sequence>